<dbReference type="Pfam" id="PF09736">
    <property type="entry name" value="Bud13"/>
    <property type="match status" value="1"/>
</dbReference>
<feature type="compositionally biased region" description="Basic and acidic residues" evidence="4">
    <location>
        <begin position="327"/>
        <end position="349"/>
    </location>
</feature>
<keyword evidence="6" id="KW-1185">Reference proteome</keyword>
<feature type="coiled-coil region" evidence="3">
    <location>
        <begin position="405"/>
        <end position="442"/>
    </location>
</feature>
<evidence type="ECO:0000256" key="2">
    <source>
        <dbReference type="ARBA" id="ARBA00014454"/>
    </source>
</evidence>
<dbReference type="Proteomes" id="UP001607302">
    <property type="component" value="Unassembled WGS sequence"/>
</dbReference>
<evidence type="ECO:0000256" key="3">
    <source>
        <dbReference type="SAM" id="Coils"/>
    </source>
</evidence>
<evidence type="ECO:0000256" key="4">
    <source>
        <dbReference type="SAM" id="MobiDB-lite"/>
    </source>
</evidence>
<comment type="caution">
    <text evidence="5">The sequence shown here is derived from an EMBL/GenBank/DDBJ whole genome shotgun (WGS) entry which is preliminary data.</text>
</comment>
<organism evidence="5 6">
    <name type="scientific">Vespula squamosa</name>
    <name type="common">Southern yellow jacket</name>
    <name type="synonym">Wasp</name>
    <dbReference type="NCBI Taxonomy" id="30214"/>
    <lineage>
        <taxon>Eukaryota</taxon>
        <taxon>Metazoa</taxon>
        <taxon>Ecdysozoa</taxon>
        <taxon>Arthropoda</taxon>
        <taxon>Hexapoda</taxon>
        <taxon>Insecta</taxon>
        <taxon>Pterygota</taxon>
        <taxon>Neoptera</taxon>
        <taxon>Endopterygota</taxon>
        <taxon>Hymenoptera</taxon>
        <taxon>Apocrita</taxon>
        <taxon>Aculeata</taxon>
        <taxon>Vespoidea</taxon>
        <taxon>Vespidae</taxon>
        <taxon>Vespinae</taxon>
        <taxon>Vespula</taxon>
    </lineage>
</organism>
<dbReference type="AlphaFoldDB" id="A0ABD2AQF9"/>
<feature type="compositionally biased region" description="Basic and acidic residues" evidence="4">
    <location>
        <begin position="114"/>
        <end position="128"/>
    </location>
</feature>
<feature type="region of interest" description="Disordered" evidence="4">
    <location>
        <begin position="95"/>
        <end position="371"/>
    </location>
</feature>
<proteinExistence type="inferred from homology"/>
<protein>
    <recommendedName>
        <fullName evidence="2">BUD13 homolog</fullName>
    </recommendedName>
</protein>
<comment type="similarity">
    <text evidence="1">Belongs to the CWC26 family.</text>
</comment>
<dbReference type="EMBL" id="JAUDFV010000141">
    <property type="protein sequence ID" value="KAL2722862.1"/>
    <property type="molecule type" value="Genomic_DNA"/>
</dbReference>
<evidence type="ECO:0000256" key="1">
    <source>
        <dbReference type="ARBA" id="ARBA00011069"/>
    </source>
</evidence>
<feature type="compositionally biased region" description="Basic and acidic residues" evidence="4">
    <location>
        <begin position="274"/>
        <end position="286"/>
    </location>
</feature>
<accession>A0ABD2AQF9</accession>
<evidence type="ECO:0000313" key="6">
    <source>
        <dbReference type="Proteomes" id="UP001607302"/>
    </source>
</evidence>
<evidence type="ECO:0000313" key="5">
    <source>
        <dbReference type="EMBL" id="KAL2722862.1"/>
    </source>
</evidence>
<dbReference type="PANTHER" id="PTHR31809:SF0">
    <property type="entry name" value="BUD13 HOMOLOG"/>
    <property type="match status" value="1"/>
</dbReference>
<dbReference type="InterPro" id="IPR018609">
    <property type="entry name" value="Bud13"/>
</dbReference>
<dbReference type="InterPro" id="IPR051112">
    <property type="entry name" value="CWC26_splicing_factor"/>
</dbReference>
<dbReference type="PANTHER" id="PTHR31809">
    <property type="entry name" value="BUD13 HOMOLOG"/>
    <property type="match status" value="1"/>
</dbReference>
<feature type="compositionally biased region" description="Basic and acidic residues" evidence="4">
    <location>
        <begin position="300"/>
        <end position="315"/>
    </location>
</feature>
<feature type="compositionally biased region" description="Basic and acidic residues" evidence="4">
    <location>
        <begin position="252"/>
        <end position="266"/>
    </location>
</feature>
<name>A0ABD2AQF9_VESSQ</name>
<gene>
    <name evidence="5" type="ORF">V1478_009725</name>
</gene>
<reference evidence="5 6" key="1">
    <citation type="journal article" date="2024" name="Ann. Entomol. Soc. Am.">
        <title>Genomic analyses of the southern and eastern yellowjacket wasps (Hymenoptera: Vespidae) reveal evolutionary signatures of social life.</title>
        <authorList>
            <person name="Catto M.A."/>
            <person name="Caine P.B."/>
            <person name="Orr S.E."/>
            <person name="Hunt B.G."/>
            <person name="Goodisman M.A.D."/>
        </authorList>
    </citation>
    <scope>NUCLEOTIDE SEQUENCE [LARGE SCALE GENOMIC DNA]</scope>
    <source>
        <strain evidence="5">233</strain>
        <tissue evidence="5">Head and thorax</tissue>
    </source>
</reference>
<feature type="compositionally biased region" description="Basic and acidic residues" evidence="4">
    <location>
        <begin position="95"/>
        <end position="107"/>
    </location>
</feature>
<sequence>MDKSISQKEYLKKYLSSGNGKEKKKKKKLKVGPKTVKIIDDDIDLKKLRPIEDGEFDIFINGEDAPQIAGIIDERGPVDFSDKRKWKIIADNEDGELRFKSSEREQQQESSVSSKKEGEIKRCKKDSDSDLNPLRKNRTNEDSDDSLQRRSKQNNRSEFKHSKKTKHDYDSDLSPPRKSKKDIDSDLSPPRKSRKDDDSDLSPPRKSRKDEDSDLSPPRKTRKDEDSDLSPPRKSRKDEDSDLSPPRKDRRRYNDSKSKQFKDLSKSHNKYRKKGSDSSHKYKDYDSDQSPPRQSKHGRHSSEKVKKNRWKDHDSHYKHHTKYNNSKWDDQTDRSESTNRESTTHDTKMKKTLSGKSAGLQDAKSLREESEAFKKREAEMFNKLSKEITGAGQKAILRDSKTGRRRNLEAEAAVELEKQKRQEELNKKYEKWGRGLKQVEDKEEKLKNYLHEISKPLARYADDADLDKALREQEKEGDPMLEYIRKKKIKEGKMKPDELRYQGSFMPNRFGIKPGHRWDGVDRSNGYEKKWFEAQNAKTALQEEAYKWSTADM</sequence>
<keyword evidence="3" id="KW-0175">Coiled coil</keyword>